<name>A0ABT0NIW8_9FIRM</name>
<evidence type="ECO:0000313" key="2">
    <source>
        <dbReference type="EMBL" id="MCL3788190.1"/>
    </source>
</evidence>
<accession>A0ABT0NIW8</accession>
<evidence type="ECO:0000256" key="1">
    <source>
        <dbReference type="SAM" id="Phobius"/>
    </source>
</evidence>
<gene>
    <name evidence="2" type="ORF">E2N93_09280</name>
    <name evidence="3" type="ORF">E2N93_12155</name>
</gene>
<keyword evidence="1" id="KW-0472">Membrane</keyword>
<proteinExistence type="predicted"/>
<evidence type="ECO:0000313" key="4">
    <source>
        <dbReference type="Proteomes" id="UP001056693"/>
    </source>
</evidence>
<dbReference type="EMBL" id="SNUZ01000012">
    <property type="protein sequence ID" value="MCL3788190.1"/>
    <property type="molecule type" value="Genomic_DNA"/>
</dbReference>
<evidence type="ECO:0000313" key="3">
    <source>
        <dbReference type="EMBL" id="MCL3788708.1"/>
    </source>
</evidence>
<protein>
    <recommendedName>
        <fullName evidence="5">DUF4352 domain-containing protein</fullName>
    </recommendedName>
</protein>
<keyword evidence="4" id="KW-1185">Reference proteome</keyword>
<feature type="transmembrane region" description="Helical" evidence="1">
    <location>
        <begin position="30"/>
        <end position="55"/>
    </location>
</feature>
<reference evidence="2 4" key="1">
    <citation type="submission" date="2019-03" db="EMBL/GenBank/DDBJ databases">
        <authorList>
            <person name="Molinero N."/>
            <person name="Sanchez B."/>
            <person name="Walker A."/>
            <person name="Duncan S."/>
            <person name="Delgado S."/>
            <person name="Margolles A."/>
        </authorList>
    </citation>
    <scope>NUCLEOTIDE SEQUENCE [LARGE SCALE GENOMIC DNA]</scope>
    <source>
        <strain evidence="2 4">IPLA60002</strain>
    </source>
</reference>
<evidence type="ECO:0008006" key="5">
    <source>
        <dbReference type="Google" id="ProtNLM"/>
    </source>
</evidence>
<organism evidence="2 4">
    <name type="scientific">Ruminococcus bromii</name>
    <dbReference type="NCBI Taxonomy" id="40518"/>
    <lineage>
        <taxon>Bacteria</taxon>
        <taxon>Bacillati</taxon>
        <taxon>Bacillota</taxon>
        <taxon>Clostridia</taxon>
        <taxon>Eubacteriales</taxon>
        <taxon>Oscillospiraceae</taxon>
        <taxon>Ruminococcus</taxon>
    </lineage>
</organism>
<dbReference type="EMBL" id="SNUZ01000044">
    <property type="protein sequence ID" value="MCL3788708.1"/>
    <property type="molecule type" value="Genomic_DNA"/>
</dbReference>
<dbReference type="Proteomes" id="UP001056693">
    <property type="component" value="Unassembled WGS sequence"/>
</dbReference>
<keyword evidence="1" id="KW-1133">Transmembrane helix</keyword>
<dbReference type="RefSeq" id="WP_249377094.1">
    <property type="nucleotide sequence ID" value="NZ_SNUZ01000012.1"/>
</dbReference>
<comment type="caution">
    <text evidence="2">The sequence shown here is derived from an EMBL/GenBank/DDBJ whole genome shotgun (WGS) entry which is preliminary data.</text>
</comment>
<keyword evidence="1" id="KW-0812">Transmembrane</keyword>
<sequence>MLFIITFILATASLFAYLFAKSFINPNRSFAKLGITLTSLISFLLIIVCISTIILSVKYTNEIKLSDEVKSSQNIVNIKDNRDTEGGFFIGCGEINAKQYYYYYYKTDSDSYKVNKINVDDCEIIYTKGTPHIDTIVKTADEKSTENWLTLTPNLSLRISTAGEKYKIYIPEGSITTDFSIDME</sequence>